<dbReference type="AlphaFoldDB" id="A0A419S8L0"/>
<evidence type="ECO:0000313" key="1">
    <source>
        <dbReference type="EMBL" id="RKD18203.1"/>
    </source>
</evidence>
<keyword evidence="2" id="KW-1185">Reference proteome</keyword>
<dbReference type="Proteomes" id="UP000283433">
    <property type="component" value="Unassembled WGS sequence"/>
</dbReference>
<protein>
    <recommendedName>
        <fullName evidence="3">HEPN AbiU2-like domain-containing protein</fullName>
    </recommendedName>
</protein>
<accession>A0A419S8L0</accession>
<sequence>MLNEEQKKDFSSLRVELIDLNILACFYIRKLNRTGYLFQNSTRHFMLEEFTALRYMENGLILHLTDLDDDSSTYSFRQILKATSKTYKDQKGIKDLKKKFDTYRKNINGLKVKHRNNRIAHLNYLEDLNIDEFLNFDNYLKPLIAEANEIGDFIFGEKIAYRFKLGTYEGILNFREIFETLKFDINGQREFV</sequence>
<organism evidence="1 2">
    <name type="scientific">Pelobium manganitolerans</name>
    <dbReference type="NCBI Taxonomy" id="1842495"/>
    <lineage>
        <taxon>Bacteria</taxon>
        <taxon>Pseudomonadati</taxon>
        <taxon>Bacteroidota</taxon>
        <taxon>Sphingobacteriia</taxon>
        <taxon>Sphingobacteriales</taxon>
        <taxon>Sphingobacteriaceae</taxon>
        <taxon>Pelobium</taxon>
    </lineage>
</organism>
<dbReference type="EMBL" id="MBTA01000005">
    <property type="protein sequence ID" value="RKD18203.1"/>
    <property type="molecule type" value="Genomic_DNA"/>
</dbReference>
<reference evidence="1 2" key="1">
    <citation type="submission" date="2016-07" db="EMBL/GenBank/DDBJ databases">
        <title>Genome of Pelobium manganitolerans.</title>
        <authorList>
            <person name="Wu S."/>
            <person name="Wang G."/>
        </authorList>
    </citation>
    <scope>NUCLEOTIDE SEQUENCE [LARGE SCALE GENOMIC DNA]</scope>
    <source>
        <strain evidence="1 2">YS-25</strain>
    </source>
</reference>
<name>A0A419S8L0_9SPHI</name>
<evidence type="ECO:0008006" key="3">
    <source>
        <dbReference type="Google" id="ProtNLM"/>
    </source>
</evidence>
<proteinExistence type="predicted"/>
<dbReference type="OrthoDB" id="797123at2"/>
<gene>
    <name evidence="1" type="ORF">BCY91_15450</name>
</gene>
<comment type="caution">
    <text evidence="1">The sequence shown here is derived from an EMBL/GenBank/DDBJ whole genome shotgun (WGS) entry which is preliminary data.</text>
</comment>
<evidence type="ECO:0000313" key="2">
    <source>
        <dbReference type="Proteomes" id="UP000283433"/>
    </source>
</evidence>
<dbReference type="RefSeq" id="WP_120180919.1">
    <property type="nucleotide sequence ID" value="NZ_MBTA01000005.1"/>
</dbReference>